<dbReference type="RefSeq" id="WP_072286460.1">
    <property type="nucleotide sequence ID" value="NZ_CP015455.1"/>
</dbReference>
<evidence type="ECO:0000259" key="1">
    <source>
        <dbReference type="Pfam" id="PF00899"/>
    </source>
</evidence>
<name>A0A1L3GG04_SYNAC</name>
<dbReference type="PANTHER" id="PTHR43267:SF1">
    <property type="entry name" value="TRNA THREONYLCARBAMOYLADENOSINE DEHYDRATASE"/>
    <property type="match status" value="1"/>
</dbReference>
<dbReference type="OrthoDB" id="9804286at2"/>
<dbReference type="STRING" id="29542.A6070_14590"/>
<dbReference type="InterPro" id="IPR035985">
    <property type="entry name" value="Ubiquitin-activating_enz"/>
</dbReference>
<organism evidence="2 3">
    <name type="scientific">Syntrophotalea acetylenica</name>
    <name type="common">Pelobacter acetylenicus</name>
    <dbReference type="NCBI Taxonomy" id="29542"/>
    <lineage>
        <taxon>Bacteria</taxon>
        <taxon>Pseudomonadati</taxon>
        <taxon>Thermodesulfobacteriota</taxon>
        <taxon>Desulfuromonadia</taxon>
        <taxon>Desulfuromonadales</taxon>
        <taxon>Syntrophotaleaceae</taxon>
        <taxon>Syntrophotalea</taxon>
    </lineage>
</organism>
<dbReference type="Pfam" id="PF00899">
    <property type="entry name" value="ThiF"/>
    <property type="match status" value="1"/>
</dbReference>
<feature type="domain" description="THIF-type NAD/FAD binding fold" evidence="1">
    <location>
        <begin position="50"/>
        <end position="270"/>
    </location>
</feature>
<dbReference type="PANTHER" id="PTHR43267">
    <property type="entry name" value="TRNA THREONYLCARBAMOYLADENOSINE DEHYDRATASE"/>
    <property type="match status" value="1"/>
</dbReference>
<dbReference type="AlphaFoldDB" id="A0A1L3GG04"/>
<keyword evidence="3" id="KW-1185">Reference proteome</keyword>
<dbReference type="GO" id="GO:0061504">
    <property type="term" value="P:cyclic threonylcarbamoyladenosine biosynthetic process"/>
    <property type="evidence" value="ECO:0007669"/>
    <property type="project" value="TreeGrafter"/>
</dbReference>
<reference evidence="2 3" key="1">
    <citation type="journal article" date="2017" name="Genome Announc.">
        <title>Complete Genome Sequences of Two Acetylene-Fermenting Pelobacter acetylenicus Strains.</title>
        <authorList>
            <person name="Sutton J.M."/>
            <person name="Baesman S.M."/>
            <person name="Fierst J.L."/>
            <person name="Poret-Peterson A.T."/>
            <person name="Oremland R.S."/>
            <person name="Dunlap D.S."/>
            <person name="Akob D.M."/>
        </authorList>
    </citation>
    <scope>NUCLEOTIDE SEQUENCE [LARGE SCALE GENOMIC DNA]</scope>
    <source>
        <strain evidence="2 3">DSM 3247</strain>
    </source>
</reference>
<proteinExistence type="predicted"/>
<evidence type="ECO:0000313" key="2">
    <source>
        <dbReference type="EMBL" id="APG24618.1"/>
    </source>
</evidence>
<dbReference type="Gene3D" id="3.40.50.720">
    <property type="entry name" value="NAD(P)-binding Rossmann-like Domain"/>
    <property type="match status" value="1"/>
</dbReference>
<dbReference type="InterPro" id="IPR045886">
    <property type="entry name" value="ThiF/MoeB/HesA"/>
</dbReference>
<sequence>MAELLSWLKERAKDDLLLWADQLSAANRFKISVREVEGVALENGLLPARYQRNRNMFCLDDQLKFYRSKVTVIGCGGLGGYIIEELARLGVGTIVAVDPDVFEEHNMNRQLLATPDFLGIKKVAAAARRVDRVNPAVELLPVGLAFSRDNGKQILEGSQVAVDALDSIAVRLELAEVCQDLGIPLVHGAIAGWYGYLMTQFPGERTLQKFFSHNSQEGGLEKQLGNPSFTPAVVASLEVAEACKILLNRGTLARRRCLSIDLYDMEFVEIEC</sequence>
<dbReference type="InterPro" id="IPR000594">
    <property type="entry name" value="ThiF_NAD_FAD-bd"/>
</dbReference>
<dbReference type="CDD" id="cd00757">
    <property type="entry name" value="ThiF_MoeB_HesA_family"/>
    <property type="match status" value="1"/>
</dbReference>
<dbReference type="Proteomes" id="UP000182264">
    <property type="component" value="Chromosome"/>
</dbReference>
<evidence type="ECO:0000313" key="3">
    <source>
        <dbReference type="Proteomes" id="UP000182264"/>
    </source>
</evidence>
<dbReference type="SUPFAM" id="SSF69572">
    <property type="entry name" value="Activating enzymes of the ubiquitin-like proteins"/>
    <property type="match status" value="1"/>
</dbReference>
<dbReference type="EMBL" id="CP015518">
    <property type="protein sequence ID" value="APG24618.1"/>
    <property type="molecule type" value="Genomic_DNA"/>
</dbReference>
<accession>A0A1L3GG04</accession>
<protein>
    <submittedName>
        <fullName evidence="2">Thiamine biosynthesis protein ThiF</fullName>
    </submittedName>
</protein>
<dbReference type="GO" id="GO:0008641">
    <property type="term" value="F:ubiquitin-like modifier activating enzyme activity"/>
    <property type="evidence" value="ECO:0007669"/>
    <property type="project" value="InterPro"/>
</dbReference>
<gene>
    <name evidence="2" type="ORF">A7E75_05950</name>
</gene>
<dbReference type="KEGG" id="pace:A6070_14590"/>
<dbReference type="GO" id="GO:0061503">
    <property type="term" value="F:tRNA threonylcarbamoyladenosine dehydratase"/>
    <property type="evidence" value="ECO:0007669"/>
    <property type="project" value="TreeGrafter"/>
</dbReference>